<dbReference type="GO" id="GO:0005886">
    <property type="term" value="C:plasma membrane"/>
    <property type="evidence" value="ECO:0007669"/>
    <property type="project" value="UniProtKB-SubCell"/>
</dbReference>
<evidence type="ECO:0000256" key="4">
    <source>
        <dbReference type="ARBA" id="ARBA00022475"/>
    </source>
</evidence>
<evidence type="ECO:0000313" key="12">
    <source>
        <dbReference type="Proteomes" id="UP000623776"/>
    </source>
</evidence>
<dbReference type="AlphaFoldDB" id="A0A8H9I476"/>
<dbReference type="InterPro" id="IPR027417">
    <property type="entry name" value="P-loop_NTPase"/>
</dbReference>
<gene>
    <name evidence="11" type="ORF">GCM10007157_23500</name>
</gene>
<comment type="similarity">
    <text evidence="2">Belongs to the ABC transporter superfamily.</text>
</comment>
<evidence type="ECO:0000256" key="1">
    <source>
        <dbReference type="ARBA" id="ARBA00004417"/>
    </source>
</evidence>
<dbReference type="RefSeq" id="WP_016914508.1">
    <property type="nucleotide sequence ID" value="NZ_BMXN01000013.1"/>
</dbReference>
<dbReference type="EMBL" id="BMXN01000013">
    <property type="protein sequence ID" value="GGW30832.1"/>
    <property type="molecule type" value="Genomic_DNA"/>
</dbReference>
<dbReference type="GO" id="GO:0016887">
    <property type="term" value="F:ATP hydrolysis activity"/>
    <property type="evidence" value="ECO:0007669"/>
    <property type="project" value="InterPro"/>
</dbReference>
<accession>A0A8H9I476</accession>
<dbReference type="InterPro" id="IPR003439">
    <property type="entry name" value="ABC_transporter-like_ATP-bd"/>
</dbReference>
<keyword evidence="9" id="KW-0472">Membrane</keyword>
<reference evidence="12" key="1">
    <citation type="journal article" date="2019" name="Int. J. Syst. Evol. Microbiol.">
        <title>The Global Catalogue of Microorganisms (GCM) 10K type strain sequencing project: providing services to taxonomists for standard genome sequencing and annotation.</title>
        <authorList>
            <consortium name="The Broad Institute Genomics Platform"/>
            <consortium name="The Broad Institute Genome Sequencing Center for Infectious Disease"/>
            <person name="Wu L."/>
            <person name="Ma J."/>
        </authorList>
    </citation>
    <scope>NUCLEOTIDE SEQUENCE [LARGE SCALE GENOMIC DNA]</scope>
    <source>
        <strain evidence="12">KCTC 22154</strain>
    </source>
</reference>
<evidence type="ECO:0000256" key="3">
    <source>
        <dbReference type="ARBA" id="ARBA00022448"/>
    </source>
</evidence>
<dbReference type="PANTHER" id="PTHR43297:SF14">
    <property type="entry name" value="ATPASE AAA-TYPE CORE DOMAIN-CONTAINING PROTEIN"/>
    <property type="match status" value="1"/>
</dbReference>
<name>A0A8H9I476_9GAMM</name>
<evidence type="ECO:0000313" key="11">
    <source>
        <dbReference type="EMBL" id="GGW30832.1"/>
    </source>
</evidence>
<keyword evidence="7" id="KW-0067">ATP-binding</keyword>
<evidence type="ECO:0000256" key="9">
    <source>
        <dbReference type="ARBA" id="ARBA00023136"/>
    </source>
</evidence>
<evidence type="ECO:0000259" key="10">
    <source>
        <dbReference type="PROSITE" id="PS50893"/>
    </source>
</evidence>
<keyword evidence="4" id="KW-1003">Cell membrane</keyword>
<dbReference type="InterPro" id="IPR003593">
    <property type="entry name" value="AAA+_ATPase"/>
</dbReference>
<evidence type="ECO:0000256" key="5">
    <source>
        <dbReference type="ARBA" id="ARBA00022519"/>
    </source>
</evidence>
<keyword evidence="3" id="KW-0813">Transport</keyword>
<dbReference type="SUPFAM" id="SSF52540">
    <property type="entry name" value="P-loop containing nucleoside triphosphate hydrolases"/>
    <property type="match status" value="1"/>
</dbReference>
<dbReference type="Proteomes" id="UP000623776">
    <property type="component" value="Unassembled WGS sequence"/>
</dbReference>
<proteinExistence type="inferred from homology"/>
<dbReference type="PROSITE" id="PS50893">
    <property type="entry name" value="ABC_TRANSPORTER_2"/>
    <property type="match status" value="1"/>
</dbReference>
<dbReference type="GO" id="GO:0005524">
    <property type="term" value="F:ATP binding"/>
    <property type="evidence" value="ECO:0007669"/>
    <property type="project" value="UniProtKB-KW"/>
</dbReference>
<protein>
    <submittedName>
        <fullName evidence="11">ATPase</fullName>
    </submittedName>
</protein>
<evidence type="ECO:0000256" key="7">
    <source>
        <dbReference type="ARBA" id="ARBA00022840"/>
    </source>
</evidence>
<organism evidence="11 12">
    <name type="scientific">Vreelandella hamiltonii</name>
    <dbReference type="NCBI Taxonomy" id="502829"/>
    <lineage>
        <taxon>Bacteria</taxon>
        <taxon>Pseudomonadati</taxon>
        <taxon>Pseudomonadota</taxon>
        <taxon>Gammaproteobacteria</taxon>
        <taxon>Oceanospirillales</taxon>
        <taxon>Halomonadaceae</taxon>
        <taxon>Vreelandella</taxon>
    </lineage>
</organism>
<evidence type="ECO:0000256" key="6">
    <source>
        <dbReference type="ARBA" id="ARBA00022741"/>
    </source>
</evidence>
<comment type="subcellular location">
    <subcellularLocation>
        <location evidence="1">Cell inner membrane</location>
        <topology evidence="1">Peripheral membrane protein</topology>
    </subcellularLocation>
</comment>
<keyword evidence="12" id="KW-1185">Reference proteome</keyword>
<evidence type="ECO:0000256" key="2">
    <source>
        <dbReference type="ARBA" id="ARBA00005417"/>
    </source>
</evidence>
<dbReference type="InterPro" id="IPR050388">
    <property type="entry name" value="ABC_Ni/Peptide_Import"/>
</dbReference>
<feature type="domain" description="ABC transporter" evidence="10">
    <location>
        <begin position="9"/>
        <end position="247"/>
    </location>
</feature>
<dbReference type="Pfam" id="PF00005">
    <property type="entry name" value="ABC_tran"/>
    <property type="match status" value="1"/>
</dbReference>
<dbReference type="SMART" id="SM00382">
    <property type="entry name" value="AAA"/>
    <property type="match status" value="1"/>
</dbReference>
<comment type="caution">
    <text evidence="11">The sequence shown here is derived from an EMBL/GenBank/DDBJ whole genome shotgun (WGS) entry which is preliminary data.</text>
</comment>
<sequence>MLEITEWSLSLPHYPRWWKREWSPVIESLSLDIQAGEVHALVGASGSGKSLLAHALLGLLPPAARQHGTLTFQGDLLTPERQRQLRGRELALIPQTLNALDPLARSQHQIRWAARRAGLSRVSAQARSHDLLQHYQLAHAARRYPHELSGGMARRVLVAMAQAGHARVVIADEPSVGLDPAQRDRVLATLQALAKEGKAVLLITHDLRHALPIAHRVTIMRQGRAVETTSARAFHGQGEQLHSAYAKALWQALPDNAFGTLPIQPHVQEPSLA</sequence>
<dbReference type="Gene3D" id="3.40.50.300">
    <property type="entry name" value="P-loop containing nucleotide triphosphate hydrolases"/>
    <property type="match status" value="1"/>
</dbReference>
<dbReference type="PANTHER" id="PTHR43297">
    <property type="entry name" value="OLIGOPEPTIDE TRANSPORT ATP-BINDING PROTEIN APPD"/>
    <property type="match status" value="1"/>
</dbReference>
<keyword evidence="5" id="KW-0997">Cell inner membrane</keyword>
<keyword evidence="6" id="KW-0547">Nucleotide-binding</keyword>
<evidence type="ECO:0000256" key="8">
    <source>
        <dbReference type="ARBA" id="ARBA00022967"/>
    </source>
</evidence>
<keyword evidence="8" id="KW-1278">Translocase</keyword>